<reference evidence="6" key="1">
    <citation type="submission" date="2018-10" db="EMBL/GenBank/DDBJ databases">
        <title>Population genomic analysis revealed the cold adaptation of white poplar.</title>
        <authorList>
            <person name="Liu Y.-J."/>
        </authorList>
    </citation>
    <scope>NUCLEOTIDE SEQUENCE [LARGE SCALE GENOMIC DNA]</scope>
    <source>
        <strain evidence="6">PAL-ZL1</strain>
    </source>
</reference>
<accession>A0A4U5Q034</accession>
<keyword evidence="3" id="KW-0347">Helicase</keyword>
<evidence type="ECO:0000256" key="4">
    <source>
        <dbReference type="ARBA" id="ARBA00022840"/>
    </source>
</evidence>
<dbReference type="SMART" id="SM00487">
    <property type="entry name" value="DEXDc"/>
    <property type="match status" value="1"/>
</dbReference>
<keyword evidence="2" id="KW-0378">Hydrolase</keyword>
<dbReference type="PROSITE" id="PS51192">
    <property type="entry name" value="HELICASE_ATP_BIND_1"/>
    <property type="match status" value="1"/>
</dbReference>
<dbReference type="GO" id="GO:0003724">
    <property type="term" value="F:RNA helicase activity"/>
    <property type="evidence" value="ECO:0007669"/>
    <property type="project" value="TreeGrafter"/>
</dbReference>
<organism evidence="6">
    <name type="scientific">Populus alba</name>
    <name type="common">White poplar</name>
    <dbReference type="NCBI Taxonomy" id="43335"/>
    <lineage>
        <taxon>Eukaryota</taxon>
        <taxon>Viridiplantae</taxon>
        <taxon>Streptophyta</taxon>
        <taxon>Embryophyta</taxon>
        <taxon>Tracheophyta</taxon>
        <taxon>Spermatophyta</taxon>
        <taxon>Magnoliopsida</taxon>
        <taxon>eudicotyledons</taxon>
        <taxon>Gunneridae</taxon>
        <taxon>Pentapetalae</taxon>
        <taxon>rosids</taxon>
        <taxon>fabids</taxon>
        <taxon>Malpighiales</taxon>
        <taxon>Salicaceae</taxon>
        <taxon>Saliceae</taxon>
        <taxon>Populus</taxon>
    </lineage>
</organism>
<feature type="domain" description="Helicase ATP-binding" evidence="5">
    <location>
        <begin position="26"/>
        <end position="153"/>
    </location>
</feature>
<sequence length="153" mass="16791">MTTVIGSLCRGKEVYTKPTPIQAACIPLALTGRDICGSAITGSGKTAAFALPTLERLLFRPKRSPVMIEKLRKFTDIRCCLVVGGLSTKIIYAILCSSLICDYDLAVLILDEADRLLELGFNAENQELVRLCPKKELALFQTMLFSATMTERS</sequence>
<dbReference type="PANTHER" id="PTHR47959">
    <property type="entry name" value="ATP-DEPENDENT RNA HELICASE RHLE-RELATED"/>
    <property type="match status" value="1"/>
</dbReference>
<dbReference type="Gene3D" id="3.40.50.300">
    <property type="entry name" value="P-loop containing nucleotide triphosphate hydrolases"/>
    <property type="match status" value="2"/>
</dbReference>
<name>A0A4U5Q034_POPAL</name>
<comment type="caution">
    <text evidence="6">The sequence shown here is derived from an EMBL/GenBank/DDBJ whole genome shotgun (WGS) entry which is preliminary data.</text>
</comment>
<dbReference type="EMBL" id="RCHU01000504">
    <property type="protein sequence ID" value="TKS03253.1"/>
    <property type="molecule type" value="Genomic_DNA"/>
</dbReference>
<dbReference type="InterPro" id="IPR014001">
    <property type="entry name" value="Helicase_ATP-bd"/>
</dbReference>
<dbReference type="InterPro" id="IPR011545">
    <property type="entry name" value="DEAD/DEAH_box_helicase_dom"/>
</dbReference>
<evidence type="ECO:0000259" key="5">
    <source>
        <dbReference type="PROSITE" id="PS51192"/>
    </source>
</evidence>
<dbReference type="GO" id="GO:0005829">
    <property type="term" value="C:cytosol"/>
    <property type="evidence" value="ECO:0007669"/>
    <property type="project" value="TreeGrafter"/>
</dbReference>
<keyword evidence="4" id="KW-0067">ATP-binding</keyword>
<evidence type="ECO:0000256" key="2">
    <source>
        <dbReference type="ARBA" id="ARBA00022801"/>
    </source>
</evidence>
<dbReference type="Pfam" id="PF00270">
    <property type="entry name" value="DEAD"/>
    <property type="match status" value="1"/>
</dbReference>
<dbReference type="GO" id="GO:0003676">
    <property type="term" value="F:nucleic acid binding"/>
    <property type="evidence" value="ECO:0007669"/>
    <property type="project" value="InterPro"/>
</dbReference>
<keyword evidence="1" id="KW-0547">Nucleotide-binding</keyword>
<evidence type="ECO:0000256" key="1">
    <source>
        <dbReference type="ARBA" id="ARBA00022741"/>
    </source>
</evidence>
<dbReference type="InterPro" id="IPR027417">
    <property type="entry name" value="P-loop_NTPase"/>
</dbReference>
<dbReference type="InterPro" id="IPR050079">
    <property type="entry name" value="DEAD_box_RNA_helicase"/>
</dbReference>
<dbReference type="AlphaFoldDB" id="A0A4U5Q034"/>
<evidence type="ECO:0000256" key="3">
    <source>
        <dbReference type="ARBA" id="ARBA00022806"/>
    </source>
</evidence>
<evidence type="ECO:0000313" key="6">
    <source>
        <dbReference type="EMBL" id="TKS03253.1"/>
    </source>
</evidence>
<gene>
    <name evidence="6" type="ORF">D5086_0000152500</name>
</gene>
<dbReference type="GO" id="GO:0016787">
    <property type="term" value="F:hydrolase activity"/>
    <property type="evidence" value="ECO:0007669"/>
    <property type="project" value="UniProtKB-KW"/>
</dbReference>
<proteinExistence type="predicted"/>
<dbReference type="PANTHER" id="PTHR47959:SF14">
    <property type="entry name" value="DEAD-BOX ATP-DEPENDENT RNA HELICASE 28"/>
    <property type="match status" value="1"/>
</dbReference>
<dbReference type="SUPFAM" id="SSF52540">
    <property type="entry name" value="P-loop containing nucleoside triphosphate hydrolases"/>
    <property type="match status" value="1"/>
</dbReference>
<protein>
    <recommendedName>
        <fullName evidence="5">Helicase ATP-binding domain-containing protein</fullName>
    </recommendedName>
</protein>
<dbReference type="GO" id="GO:0005524">
    <property type="term" value="F:ATP binding"/>
    <property type="evidence" value="ECO:0007669"/>
    <property type="project" value="UniProtKB-KW"/>
</dbReference>
<dbReference type="InterPro" id="IPR000629">
    <property type="entry name" value="RNA-helicase_DEAD-box_CS"/>
</dbReference>
<dbReference type="PROSITE" id="PS00039">
    <property type="entry name" value="DEAD_ATP_HELICASE"/>
    <property type="match status" value="1"/>
</dbReference>
<dbReference type="STRING" id="43335.A0A4U5Q034"/>